<keyword evidence="1" id="KW-0677">Repeat</keyword>
<dbReference type="AlphaFoldDB" id="A0A4Y7T5Z3"/>
<reference evidence="3 4" key="1">
    <citation type="journal article" date="2019" name="Nat. Ecol. Evol.">
        <title>Megaphylogeny resolves global patterns of mushroom evolution.</title>
        <authorList>
            <person name="Varga T."/>
            <person name="Krizsan K."/>
            <person name="Foldi C."/>
            <person name="Dima B."/>
            <person name="Sanchez-Garcia M."/>
            <person name="Sanchez-Ramirez S."/>
            <person name="Szollosi G.J."/>
            <person name="Szarkandi J.G."/>
            <person name="Papp V."/>
            <person name="Albert L."/>
            <person name="Andreopoulos W."/>
            <person name="Angelini C."/>
            <person name="Antonin V."/>
            <person name="Barry K.W."/>
            <person name="Bougher N.L."/>
            <person name="Buchanan P."/>
            <person name="Buyck B."/>
            <person name="Bense V."/>
            <person name="Catcheside P."/>
            <person name="Chovatia M."/>
            <person name="Cooper J."/>
            <person name="Damon W."/>
            <person name="Desjardin D."/>
            <person name="Finy P."/>
            <person name="Geml J."/>
            <person name="Haridas S."/>
            <person name="Hughes K."/>
            <person name="Justo A."/>
            <person name="Karasinski D."/>
            <person name="Kautmanova I."/>
            <person name="Kiss B."/>
            <person name="Kocsube S."/>
            <person name="Kotiranta H."/>
            <person name="LaButti K.M."/>
            <person name="Lechner B.E."/>
            <person name="Liimatainen K."/>
            <person name="Lipzen A."/>
            <person name="Lukacs Z."/>
            <person name="Mihaltcheva S."/>
            <person name="Morgado L.N."/>
            <person name="Niskanen T."/>
            <person name="Noordeloos M.E."/>
            <person name="Ohm R.A."/>
            <person name="Ortiz-Santana B."/>
            <person name="Ovrebo C."/>
            <person name="Racz N."/>
            <person name="Riley R."/>
            <person name="Savchenko A."/>
            <person name="Shiryaev A."/>
            <person name="Soop K."/>
            <person name="Spirin V."/>
            <person name="Szebenyi C."/>
            <person name="Tomsovsky M."/>
            <person name="Tulloss R.E."/>
            <person name="Uehling J."/>
            <person name="Grigoriev I.V."/>
            <person name="Vagvolgyi C."/>
            <person name="Papp T."/>
            <person name="Martin F.M."/>
            <person name="Miettinen O."/>
            <person name="Hibbett D.S."/>
            <person name="Nagy L.G."/>
        </authorList>
    </citation>
    <scope>NUCLEOTIDE SEQUENCE [LARGE SCALE GENOMIC DNA]</scope>
    <source>
        <strain evidence="3 4">FP101781</strain>
    </source>
</reference>
<sequence length="843" mass="94649">MAQSPLPRLEVPVAQSNEGTSFFAGSSNFQIGNQVNNINNITIVNHDQKSAFDTLNEKLNPLTQATHNRNLQISPPDSQCLPGTREKIIQQIKAWADSGILLKGVPSHVLWLYGYVGCGKSAIAQTIADKFDKKRRLAASFFFFRGMGDRSRGARFSATIASQLAKNIPATIPLIDIARVSWGNDLDNASVATQFEQLFLQPFHAALRSPGRLAQSILSGPYLTVIDGLDECEDQEDVAKLIEKIIGFFKDKPRSPLRFFISSRVEQHIGSRLRVEGSNVEEMDLAAETSEEDITFVVDETFRIASRNDRVIEAYGDWPTQEERRQLVKNADRSFIIISTLLKFILHTTGDGRTPLDRLPLALDFKNGLDDLYAEILSRSKDIIHFYDVVSTIALVKEPLSPIELGRLLRVKDWDVMKVLVDLCAIIHLPAKNELPVTLFHSSLREFLCTESRSAPHFFASPSHHKLIALRCFERMLGPIKENLASYAKRYFHHHWESNVAFRSDDPRCLREDLRECIAHFQGEFSPFPPSVVHISILTFALLDPYWVTTISPRHRKLTVGQLATRFAGKTRSRPEITVLGDVLNGLEHLLSALSKLESTSPPEELLSALHELESTSEATTIPSRPSLLSQHTLLVENCLSHLFTFDKDSRMPISFLPDSNRPPSSRVPLSMKQPGDLDVSDYSFWALSLHLANAIKHDPGLARARLASHRKYSTSTGVKEPVPPFEYLVAQHRYYDAEQTGGHLQRFKASFELATSALERVLETESLGSLPSSSRWGFHNVVGESNYWAYGCFENDTSILNMWMGFGNLAQCFIALQEGTHSRETCTLHQLYDTARREGGSI</sequence>
<evidence type="ECO:0000256" key="1">
    <source>
        <dbReference type="ARBA" id="ARBA00022737"/>
    </source>
</evidence>
<dbReference type="EMBL" id="QPFP01000027">
    <property type="protein sequence ID" value="TEB29431.1"/>
    <property type="molecule type" value="Genomic_DNA"/>
</dbReference>
<dbReference type="Gene3D" id="3.40.50.300">
    <property type="entry name" value="P-loop containing nucleotide triphosphate hydrolases"/>
    <property type="match status" value="1"/>
</dbReference>
<keyword evidence="4" id="KW-1185">Reference proteome</keyword>
<gene>
    <name evidence="3" type="ORF">FA13DRAFT_1815212</name>
</gene>
<dbReference type="OrthoDB" id="4760524at2759"/>
<dbReference type="Pfam" id="PF24883">
    <property type="entry name" value="NPHP3_N"/>
    <property type="match status" value="1"/>
</dbReference>
<dbReference type="SUPFAM" id="SSF52540">
    <property type="entry name" value="P-loop containing nucleoside triphosphate hydrolases"/>
    <property type="match status" value="1"/>
</dbReference>
<evidence type="ECO:0000259" key="2">
    <source>
        <dbReference type="Pfam" id="PF24883"/>
    </source>
</evidence>
<feature type="domain" description="Nephrocystin 3-like N-terminal" evidence="2">
    <location>
        <begin position="92"/>
        <end position="264"/>
    </location>
</feature>
<dbReference type="PANTHER" id="PTHR10039:SF14">
    <property type="entry name" value="NACHT DOMAIN-CONTAINING PROTEIN"/>
    <property type="match status" value="1"/>
</dbReference>
<proteinExistence type="predicted"/>
<dbReference type="PANTHER" id="PTHR10039">
    <property type="entry name" value="AMELOGENIN"/>
    <property type="match status" value="1"/>
</dbReference>
<accession>A0A4Y7T5Z3</accession>
<protein>
    <recommendedName>
        <fullName evidence="2">Nephrocystin 3-like N-terminal domain-containing protein</fullName>
    </recommendedName>
</protein>
<evidence type="ECO:0000313" key="3">
    <source>
        <dbReference type="EMBL" id="TEB29431.1"/>
    </source>
</evidence>
<comment type="caution">
    <text evidence="3">The sequence shown here is derived from an EMBL/GenBank/DDBJ whole genome shotgun (WGS) entry which is preliminary data.</text>
</comment>
<dbReference type="InterPro" id="IPR027417">
    <property type="entry name" value="P-loop_NTPase"/>
</dbReference>
<dbReference type="InterPro" id="IPR056884">
    <property type="entry name" value="NPHP3-like_N"/>
</dbReference>
<organism evidence="3 4">
    <name type="scientific">Coprinellus micaceus</name>
    <name type="common">Glistening ink-cap mushroom</name>
    <name type="synonym">Coprinus micaceus</name>
    <dbReference type="NCBI Taxonomy" id="71717"/>
    <lineage>
        <taxon>Eukaryota</taxon>
        <taxon>Fungi</taxon>
        <taxon>Dikarya</taxon>
        <taxon>Basidiomycota</taxon>
        <taxon>Agaricomycotina</taxon>
        <taxon>Agaricomycetes</taxon>
        <taxon>Agaricomycetidae</taxon>
        <taxon>Agaricales</taxon>
        <taxon>Agaricineae</taxon>
        <taxon>Psathyrellaceae</taxon>
        <taxon>Coprinellus</taxon>
    </lineage>
</organism>
<dbReference type="Proteomes" id="UP000298030">
    <property type="component" value="Unassembled WGS sequence"/>
</dbReference>
<name>A0A4Y7T5Z3_COPMI</name>
<evidence type="ECO:0000313" key="4">
    <source>
        <dbReference type="Proteomes" id="UP000298030"/>
    </source>
</evidence>